<dbReference type="PANTHER" id="PTHR12537">
    <property type="entry name" value="RNA BINDING PROTEIN PUMILIO-RELATED"/>
    <property type="match status" value="1"/>
</dbReference>
<evidence type="ECO:0000259" key="3">
    <source>
        <dbReference type="PROSITE" id="PS50303"/>
    </source>
</evidence>
<dbReference type="VEuPathDB" id="AmoebaDB:EHI5A_168300"/>
<dbReference type="Gene3D" id="1.25.10.10">
    <property type="entry name" value="Leucine-rich Repeat Variant"/>
    <property type="match status" value="1"/>
</dbReference>
<dbReference type="GO" id="GO:0010608">
    <property type="term" value="P:post-transcriptional regulation of gene expression"/>
    <property type="evidence" value="ECO:0007669"/>
    <property type="project" value="TreeGrafter"/>
</dbReference>
<dbReference type="VEuPathDB" id="AmoebaDB:EHI7A_200580"/>
<dbReference type="GO" id="GO:0003729">
    <property type="term" value="F:mRNA binding"/>
    <property type="evidence" value="ECO:0007669"/>
    <property type="project" value="TreeGrafter"/>
</dbReference>
<evidence type="ECO:0000313" key="5">
    <source>
        <dbReference type="Proteomes" id="UP000078387"/>
    </source>
</evidence>
<evidence type="ECO:0000256" key="1">
    <source>
        <dbReference type="ARBA" id="ARBA00022737"/>
    </source>
</evidence>
<name>A0A175JHG5_ENTHI</name>
<dbReference type="VEuPathDB" id="AmoebaDB:KM1_089750"/>
<reference evidence="4 5" key="1">
    <citation type="submission" date="2016-05" db="EMBL/GenBank/DDBJ databases">
        <title>First whole genome sequencing of Entamoeba histolytica HM1:IMSS-clone-6.</title>
        <authorList>
            <person name="Mukherjee Avik.K."/>
            <person name="Izumyama S."/>
            <person name="Nakada-Tsukui K."/>
            <person name="Nozaki T."/>
        </authorList>
    </citation>
    <scope>NUCLEOTIDE SEQUENCE [LARGE SCALE GENOMIC DNA]</scope>
    <source>
        <strain evidence="4 5">HM1:IMSS clone 6</strain>
    </source>
</reference>
<dbReference type="PROSITE" id="PS50303">
    <property type="entry name" value="PUM_HD"/>
    <property type="match status" value="1"/>
</dbReference>
<dbReference type="InterPro" id="IPR033133">
    <property type="entry name" value="PUM-HD"/>
</dbReference>
<gene>
    <name evidence="4" type="ORF">CL6EHI_069540</name>
</gene>
<dbReference type="Proteomes" id="UP000078387">
    <property type="component" value="Unassembled WGS sequence"/>
</dbReference>
<dbReference type="SMART" id="SM00025">
    <property type="entry name" value="Pumilio"/>
    <property type="match status" value="8"/>
</dbReference>
<dbReference type="Pfam" id="PF00806">
    <property type="entry name" value="PUF"/>
    <property type="match status" value="8"/>
</dbReference>
<dbReference type="EMBL" id="BDEQ01000001">
    <property type="protein sequence ID" value="GAT93131.1"/>
    <property type="molecule type" value="Genomic_DNA"/>
</dbReference>
<accession>A0A175JHG5</accession>
<feature type="repeat" description="Pumilio" evidence="2">
    <location>
        <begin position="337"/>
        <end position="372"/>
    </location>
</feature>
<evidence type="ECO:0000256" key="2">
    <source>
        <dbReference type="PROSITE-ProRule" id="PRU00317"/>
    </source>
</evidence>
<dbReference type="PROSITE" id="PS50302">
    <property type="entry name" value="PUM"/>
    <property type="match status" value="5"/>
</dbReference>
<comment type="caution">
    <text evidence="4">The sequence shown here is derived from an EMBL/GenBank/DDBJ whole genome shotgun (WGS) entry which is preliminary data.</text>
</comment>
<organism evidence="4 5">
    <name type="scientific">Entamoeba histolytica</name>
    <dbReference type="NCBI Taxonomy" id="5759"/>
    <lineage>
        <taxon>Eukaryota</taxon>
        <taxon>Amoebozoa</taxon>
        <taxon>Evosea</taxon>
        <taxon>Archamoebae</taxon>
        <taxon>Mastigamoebida</taxon>
        <taxon>Entamoebidae</taxon>
        <taxon>Entamoeba</taxon>
    </lineage>
</organism>
<proteinExistence type="predicted"/>
<protein>
    <submittedName>
        <fullName evidence="4">Pumilio family RNA-binding protein</fullName>
    </submittedName>
</protein>
<dbReference type="SUPFAM" id="SSF48371">
    <property type="entry name" value="ARM repeat"/>
    <property type="match status" value="1"/>
</dbReference>
<dbReference type="InterPro" id="IPR001313">
    <property type="entry name" value="Pumilio_RNA-bd_rpt"/>
</dbReference>
<dbReference type="eggNOG" id="KOG2049">
    <property type="taxonomic scope" value="Eukaryota"/>
</dbReference>
<dbReference type="InterPro" id="IPR011989">
    <property type="entry name" value="ARM-like"/>
</dbReference>
<sequence length="471" mass="54294">MKEKKEVVLKQSMNCVYSRDFVKSFEDNVHQKRFEEMEVALRTYQKILKMYQDNTIQARKLLLKSPATTESQMVLSQLSSIESIVRKFKSRPIQIDVNNNVSKNKTRIEQTERKRKIIKPTPQELEKIAKSFSLPSIKLTTNINPNKKAEQKIIVSEFQGQFYQMTKYASGCSLLQKLLDGASEESVLLIFEELEDYLEELITHPNGQYVLPKIVEFGSEEIKDNVFGVVADNLVKYCCHQFGGYTVQKIAPFMRERHIQIWSPILRNNISILVIDPHANYVIQTLLKIFNEKNSNFFYGGLKDCVVRISKTKIGCSVLTHAIDNSTIQQINLIKPQLLSNCCDLIQDQYGNFVIQHLMENDPTIISDIIQKIKDDVVFYSKQKFSSNVVEKCLKCSTENERQPLLDILSQPESLDALVEDQYGNFVIQAFLDALPEKTKEEMAHQIIPLIPSNSQFSYHVEKKLLQSFTK</sequence>
<dbReference type="VEuPathDB" id="AmoebaDB:EHI_069540"/>
<dbReference type="VEuPathDB" id="AmoebaDB:EHI8A_238430"/>
<feature type="repeat" description="Pumilio" evidence="2">
    <location>
        <begin position="193"/>
        <end position="228"/>
    </location>
</feature>
<keyword evidence="1" id="KW-0677">Repeat</keyword>
<dbReference type="InterPro" id="IPR016024">
    <property type="entry name" value="ARM-type_fold"/>
</dbReference>
<feature type="repeat" description="Pumilio" evidence="2">
    <location>
        <begin position="157"/>
        <end position="192"/>
    </location>
</feature>
<feature type="repeat" description="Pumilio" evidence="2">
    <location>
        <begin position="264"/>
        <end position="300"/>
    </location>
</feature>
<dbReference type="AlphaFoldDB" id="A0A175JHG5"/>
<dbReference type="GO" id="GO:0005737">
    <property type="term" value="C:cytoplasm"/>
    <property type="evidence" value="ECO:0007669"/>
    <property type="project" value="TreeGrafter"/>
</dbReference>
<evidence type="ECO:0000313" key="4">
    <source>
        <dbReference type="EMBL" id="GAT93131.1"/>
    </source>
</evidence>
<dbReference type="PANTHER" id="PTHR12537:SF13">
    <property type="entry name" value="PUMILIO HOMOLOGY DOMAIN FAMILY MEMBER 4"/>
    <property type="match status" value="1"/>
</dbReference>
<feature type="domain" description="PUM-HD" evidence="3">
    <location>
        <begin position="135"/>
        <end position="471"/>
    </location>
</feature>
<feature type="repeat" description="Pumilio" evidence="2">
    <location>
        <begin position="407"/>
        <end position="445"/>
    </location>
</feature>